<evidence type="ECO:0000256" key="12">
    <source>
        <dbReference type="ARBA" id="ARBA00022801"/>
    </source>
</evidence>
<dbReference type="PANTHER" id="PTHR10954">
    <property type="entry name" value="RIBONUCLEASE H2 SUBUNIT A"/>
    <property type="match status" value="1"/>
</dbReference>
<dbReference type="EMBL" id="CP104064">
    <property type="protein sequence ID" value="WAH35441.1"/>
    <property type="molecule type" value="Genomic_DNA"/>
</dbReference>
<proteinExistence type="inferred from homology"/>
<dbReference type="Pfam" id="PF01351">
    <property type="entry name" value="RNase_HII"/>
    <property type="match status" value="1"/>
</dbReference>
<feature type="binding site" evidence="14 15">
    <location>
        <position position="29"/>
    </location>
    <ligand>
        <name>a divalent metal cation</name>
        <dbReference type="ChEBI" id="CHEBI:60240"/>
    </ligand>
</feature>
<dbReference type="CDD" id="cd07182">
    <property type="entry name" value="RNase_HII_bacteria_HII_like"/>
    <property type="match status" value="1"/>
</dbReference>
<evidence type="ECO:0000256" key="15">
    <source>
        <dbReference type="PROSITE-ProRule" id="PRU01319"/>
    </source>
</evidence>
<evidence type="ECO:0000256" key="3">
    <source>
        <dbReference type="ARBA" id="ARBA00004065"/>
    </source>
</evidence>
<keyword evidence="9 14" id="KW-0540">Nuclease</keyword>
<evidence type="ECO:0000256" key="10">
    <source>
        <dbReference type="ARBA" id="ARBA00022723"/>
    </source>
</evidence>
<dbReference type="EC" id="3.1.26.4" evidence="6 14"/>
<comment type="subcellular location">
    <subcellularLocation>
        <location evidence="4 14">Cytoplasm</location>
    </subcellularLocation>
</comment>
<feature type="binding site" evidence="14 15">
    <location>
        <position position="30"/>
    </location>
    <ligand>
        <name>a divalent metal cation</name>
        <dbReference type="ChEBI" id="CHEBI:60240"/>
    </ligand>
</feature>
<gene>
    <name evidence="14" type="primary">rnhB</name>
    <name evidence="18" type="ORF">NZD86_14160</name>
</gene>
<dbReference type="NCBIfam" id="NF000595">
    <property type="entry name" value="PRK00015.1-3"/>
    <property type="match status" value="1"/>
</dbReference>
<evidence type="ECO:0000256" key="1">
    <source>
        <dbReference type="ARBA" id="ARBA00000077"/>
    </source>
</evidence>
<organism evidence="18 19">
    <name type="scientific">Alicyclobacillus dauci</name>
    <dbReference type="NCBI Taxonomy" id="1475485"/>
    <lineage>
        <taxon>Bacteria</taxon>
        <taxon>Bacillati</taxon>
        <taxon>Bacillota</taxon>
        <taxon>Bacilli</taxon>
        <taxon>Bacillales</taxon>
        <taxon>Alicyclobacillaceae</taxon>
        <taxon>Alicyclobacillus</taxon>
    </lineage>
</organism>
<keyword evidence="8 14" id="KW-0963">Cytoplasm</keyword>
<evidence type="ECO:0000256" key="9">
    <source>
        <dbReference type="ARBA" id="ARBA00022722"/>
    </source>
</evidence>
<name>A0ABY6YZP6_9BACL</name>
<feature type="binding site" evidence="14 15">
    <location>
        <position position="122"/>
    </location>
    <ligand>
        <name>a divalent metal cation</name>
        <dbReference type="ChEBI" id="CHEBI:60240"/>
    </ligand>
</feature>
<evidence type="ECO:0000256" key="14">
    <source>
        <dbReference type="HAMAP-Rule" id="MF_00052"/>
    </source>
</evidence>
<evidence type="ECO:0000256" key="6">
    <source>
        <dbReference type="ARBA" id="ARBA00012180"/>
    </source>
</evidence>
<evidence type="ECO:0000313" key="19">
    <source>
        <dbReference type="Proteomes" id="UP001164803"/>
    </source>
</evidence>
<dbReference type="InterPro" id="IPR012337">
    <property type="entry name" value="RNaseH-like_sf"/>
</dbReference>
<dbReference type="InterPro" id="IPR036397">
    <property type="entry name" value="RNaseH_sf"/>
</dbReference>
<evidence type="ECO:0000256" key="13">
    <source>
        <dbReference type="ARBA" id="ARBA00023211"/>
    </source>
</evidence>
<reference evidence="18" key="1">
    <citation type="submission" date="2022-08" db="EMBL/GenBank/DDBJ databases">
        <title>Alicyclobacillus dauci DSM2870, complete genome.</title>
        <authorList>
            <person name="Wang Q."/>
            <person name="Cai R."/>
            <person name="Wang Z."/>
        </authorList>
    </citation>
    <scope>NUCLEOTIDE SEQUENCE</scope>
    <source>
        <strain evidence="18">DSM 28700</strain>
    </source>
</reference>
<accession>A0ABY6YZP6</accession>
<keyword evidence="12 14" id="KW-0378">Hydrolase</keyword>
<dbReference type="HAMAP" id="MF_00052_B">
    <property type="entry name" value="RNase_HII_B"/>
    <property type="match status" value="1"/>
</dbReference>
<evidence type="ECO:0000256" key="8">
    <source>
        <dbReference type="ARBA" id="ARBA00022490"/>
    </source>
</evidence>
<comment type="cofactor">
    <cofactor evidence="2">
        <name>Mg(2+)</name>
        <dbReference type="ChEBI" id="CHEBI:18420"/>
    </cofactor>
</comment>
<evidence type="ECO:0000259" key="17">
    <source>
        <dbReference type="PROSITE" id="PS51975"/>
    </source>
</evidence>
<dbReference type="Gene3D" id="3.30.420.10">
    <property type="entry name" value="Ribonuclease H-like superfamily/Ribonuclease H"/>
    <property type="match status" value="1"/>
</dbReference>
<comment type="cofactor">
    <cofactor evidence="14 15">
        <name>Mn(2+)</name>
        <dbReference type="ChEBI" id="CHEBI:29035"/>
    </cofactor>
    <cofactor evidence="14 15">
        <name>Mg(2+)</name>
        <dbReference type="ChEBI" id="CHEBI:18420"/>
    </cofactor>
    <text evidence="14 15">Manganese or magnesium. Binds 1 divalent metal ion per monomer in the absence of substrate. May bind a second metal ion after substrate binding.</text>
</comment>
<sequence>MKKSAGNTHLRRHRFDAAMAAASVYAGVDEVGRGCLAGPVVAAAVIPPTDVRDWTLVDDSKRLTERTRNEIADIIMRTAVGVGIGYADVREIDELNILRASQLAMGRALASLSSQPEIVLVDGNYPAHTHLACLPIIAGDARSLAIAAASIVAKVNRDTYMKKIHEAFPEYGFDTHVGYGTKAHLEALAMYGPTVHHRMSFAPVRETQTRQVRLVLNG</sequence>
<dbReference type="InterPro" id="IPR022898">
    <property type="entry name" value="RNase_HII"/>
</dbReference>
<evidence type="ECO:0000256" key="2">
    <source>
        <dbReference type="ARBA" id="ARBA00001946"/>
    </source>
</evidence>
<comment type="function">
    <text evidence="3 14 16">Endonuclease that specifically degrades the RNA of RNA-DNA hybrids.</text>
</comment>
<evidence type="ECO:0000313" key="18">
    <source>
        <dbReference type="EMBL" id="WAH35441.1"/>
    </source>
</evidence>
<protein>
    <recommendedName>
        <fullName evidence="7 14">Ribonuclease HII</fullName>
        <shortName evidence="14">RNase HII</shortName>
        <ecNumber evidence="6 14">3.1.26.4</ecNumber>
    </recommendedName>
</protein>
<keyword evidence="10 14" id="KW-0479">Metal-binding</keyword>
<dbReference type="GO" id="GO:0004523">
    <property type="term" value="F:RNA-DNA hybrid ribonuclease activity"/>
    <property type="evidence" value="ECO:0007669"/>
    <property type="project" value="UniProtKB-EC"/>
</dbReference>
<dbReference type="InterPro" id="IPR024567">
    <property type="entry name" value="RNase_HII/HIII_dom"/>
</dbReference>
<evidence type="ECO:0000256" key="7">
    <source>
        <dbReference type="ARBA" id="ARBA00019179"/>
    </source>
</evidence>
<keyword evidence="19" id="KW-1185">Reference proteome</keyword>
<comment type="similarity">
    <text evidence="5 14 16">Belongs to the RNase HII family.</text>
</comment>
<dbReference type="InterPro" id="IPR001352">
    <property type="entry name" value="RNase_HII/HIII"/>
</dbReference>
<evidence type="ECO:0000256" key="5">
    <source>
        <dbReference type="ARBA" id="ARBA00007383"/>
    </source>
</evidence>
<dbReference type="Proteomes" id="UP001164803">
    <property type="component" value="Chromosome"/>
</dbReference>
<evidence type="ECO:0000256" key="11">
    <source>
        <dbReference type="ARBA" id="ARBA00022759"/>
    </source>
</evidence>
<feature type="domain" description="RNase H type-2" evidence="17">
    <location>
        <begin position="23"/>
        <end position="213"/>
    </location>
</feature>
<keyword evidence="13 14" id="KW-0464">Manganese</keyword>
<evidence type="ECO:0000256" key="4">
    <source>
        <dbReference type="ARBA" id="ARBA00004496"/>
    </source>
</evidence>
<dbReference type="PROSITE" id="PS51975">
    <property type="entry name" value="RNASE_H_2"/>
    <property type="match status" value="1"/>
</dbReference>
<dbReference type="PANTHER" id="PTHR10954:SF18">
    <property type="entry name" value="RIBONUCLEASE HII"/>
    <property type="match status" value="1"/>
</dbReference>
<dbReference type="SUPFAM" id="SSF53098">
    <property type="entry name" value="Ribonuclease H-like"/>
    <property type="match status" value="1"/>
</dbReference>
<keyword evidence="11 14" id="KW-0255">Endonuclease</keyword>
<comment type="catalytic activity">
    <reaction evidence="1 14 15 16">
        <text>Endonucleolytic cleavage to 5'-phosphomonoester.</text>
        <dbReference type="EC" id="3.1.26.4"/>
    </reaction>
</comment>
<dbReference type="RefSeq" id="WP_268042695.1">
    <property type="nucleotide sequence ID" value="NZ_CP104064.1"/>
</dbReference>
<evidence type="ECO:0000256" key="16">
    <source>
        <dbReference type="RuleBase" id="RU003515"/>
    </source>
</evidence>